<dbReference type="AlphaFoldDB" id="A0AAD6CLD7"/>
<gene>
    <name evidence="1" type="ORF">N7494_012276</name>
</gene>
<name>A0AAD6CLD7_9EURO</name>
<dbReference type="EMBL" id="JAQIZZ010000008">
    <property type="protein sequence ID" value="KAJ5525626.1"/>
    <property type="molecule type" value="Genomic_DNA"/>
</dbReference>
<evidence type="ECO:0000313" key="2">
    <source>
        <dbReference type="Proteomes" id="UP001220324"/>
    </source>
</evidence>
<proteinExistence type="predicted"/>
<evidence type="ECO:0000313" key="1">
    <source>
        <dbReference type="EMBL" id="KAJ5525626.1"/>
    </source>
</evidence>
<sequence>MAKSPDGDKREKKYEERGDIYTLQEYRANKASDDAYRDPTHKFLRTERRLREIAQREVSLSAEIKEVPVSSDRSQKIEKELLDLREEYFMTDQKRGRFLDNCPSETLIRGLNLWRSHPQWTVLIKVDVAVETVDAAKVVSLDLHANLELGTVPLSVGVVRRLVGSRLQTKRSKL</sequence>
<organism evidence="1 2">
    <name type="scientific">Penicillium frequentans</name>
    <dbReference type="NCBI Taxonomy" id="3151616"/>
    <lineage>
        <taxon>Eukaryota</taxon>
        <taxon>Fungi</taxon>
        <taxon>Dikarya</taxon>
        <taxon>Ascomycota</taxon>
        <taxon>Pezizomycotina</taxon>
        <taxon>Eurotiomycetes</taxon>
        <taxon>Eurotiomycetidae</taxon>
        <taxon>Eurotiales</taxon>
        <taxon>Aspergillaceae</taxon>
        <taxon>Penicillium</taxon>
    </lineage>
</organism>
<protein>
    <submittedName>
        <fullName evidence="1">Uncharacterized protein</fullName>
    </submittedName>
</protein>
<reference evidence="1 2" key="1">
    <citation type="journal article" date="2023" name="IMA Fungus">
        <title>Comparative genomic study of the Penicillium genus elucidates a diverse pangenome and 15 lateral gene transfer events.</title>
        <authorList>
            <person name="Petersen C."/>
            <person name="Sorensen T."/>
            <person name="Nielsen M.R."/>
            <person name="Sondergaard T.E."/>
            <person name="Sorensen J.L."/>
            <person name="Fitzpatrick D.A."/>
            <person name="Frisvad J.C."/>
            <person name="Nielsen K.L."/>
        </authorList>
    </citation>
    <scope>NUCLEOTIDE SEQUENCE [LARGE SCALE GENOMIC DNA]</scope>
    <source>
        <strain evidence="1 2">IBT 35679</strain>
    </source>
</reference>
<accession>A0AAD6CLD7</accession>
<dbReference type="Proteomes" id="UP001220324">
    <property type="component" value="Unassembled WGS sequence"/>
</dbReference>
<comment type="caution">
    <text evidence="1">The sequence shown here is derived from an EMBL/GenBank/DDBJ whole genome shotgun (WGS) entry which is preliminary data.</text>
</comment>
<keyword evidence="2" id="KW-1185">Reference proteome</keyword>